<accession>B7Q0B6</accession>
<organism>
    <name type="scientific">Ixodes scapularis</name>
    <name type="common">Black-legged tick</name>
    <name type="synonym">Deer tick</name>
    <dbReference type="NCBI Taxonomy" id="6945"/>
    <lineage>
        <taxon>Eukaryota</taxon>
        <taxon>Metazoa</taxon>
        <taxon>Ecdysozoa</taxon>
        <taxon>Arthropoda</taxon>
        <taxon>Chelicerata</taxon>
        <taxon>Arachnida</taxon>
        <taxon>Acari</taxon>
        <taxon>Parasitiformes</taxon>
        <taxon>Ixodida</taxon>
        <taxon>Ixodoidea</taxon>
        <taxon>Ixodidae</taxon>
        <taxon>Ixodinae</taxon>
        <taxon>Ixodes</taxon>
    </lineage>
</organism>
<dbReference type="PANTHER" id="PTHR17695">
    <property type="entry name" value="SMALL SUBUNIT PROCESSOME COMPONENT 20 HOMOLOG"/>
    <property type="match status" value="1"/>
</dbReference>
<dbReference type="EMBL" id="DS831627">
    <property type="protein sequence ID" value="EEC12288.1"/>
    <property type="molecule type" value="Genomic_DNA"/>
</dbReference>
<proteinExistence type="predicted"/>
<evidence type="ECO:0000313" key="2">
    <source>
        <dbReference type="EnsemblMetazoa" id="ISCW009970-PA"/>
    </source>
</evidence>
<dbReference type="PaxDb" id="6945-B7Q0B6"/>
<dbReference type="InParanoid" id="B7Q0B6"/>
<dbReference type="EMBL" id="ABJB010310896">
    <property type="status" value="NOT_ANNOTATED_CDS"/>
    <property type="molecule type" value="Genomic_DNA"/>
</dbReference>
<dbReference type="AlphaFoldDB" id="B7Q0B6"/>
<evidence type="ECO:0000313" key="3">
    <source>
        <dbReference type="Proteomes" id="UP000001555"/>
    </source>
</evidence>
<gene>
    <name evidence="1" type="ORF">IscW_ISCW009970</name>
</gene>
<evidence type="ECO:0000313" key="1">
    <source>
        <dbReference type="EMBL" id="EEC12288.1"/>
    </source>
</evidence>
<keyword evidence="3" id="KW-1185">Reference proteome</keyword>
<reference evidence="1 3" key="1">
    <citation type="submission" date="2008-03" db="EMBL/GenBank/DDBJ databases">
        <title>Annotation of Ixodes scapularis.</title>
        <authorList>
            <consortium name="Ixodes scapularis Genome Project Consortium"/>
            <person name="Caler E."/>
            <person name="Hannick L.I."/>
            <person name="Bidwell S."/>
            <person name="Joardar V."/>
            <person name="Thiagarajan M."/>
            <person name="Amedeo P."/>
            <person name="Galinsky K.J."/>
            <person name="Schobel S."/>
            <person name="Inman J."/>
            <person name="Hostetler J."/>
            <person name="Miller J."/>
            <person name="Hammond M."/>
            <person name="Megy K."/>
            <person name="Lawson D."/>
            <person name="Kodira C."/>
            <person name="Sutton G."/>
            <person name="Meyer J."/>
            <person name="Hill C.A."/>
            <person name="Birren B."/>
            <person name="Nene V."/>
            <person name="Collins F."/>
            <person name="Alarcon-Chaidez F."/>
            <person name="Wikel S."/>
            <person name="Strausberg R."/>
        </authorList>
    </citation>
    <scope>NUCLEOTIDE SEQUENCE [LARGE SCALE GENOMIC DNA]</scope>
    <source>
        <strain evidence="3">Wikel</strain>
        <strain evidence="1">Wikel colony</strain>
    </source>
</reference>
<dbReference type="EnsemblMetazoa" id="ISCW009970-RA">
    <property type="protein sequence ID" value="ISCW009970-PA"/>
    <property type="gene ID" value="ISCW009970"/>
</dbReference>
<name>B7Q0B6_IXOSC</name>
<dbReference type="InterPro" id="IPR052575">
    <property type="entry name" value="SSU_processome_comp_20"/>
</dbReference>
<dbReference type="EMBL" id="ABJB010062724">
    <property type="status" value="NOT_ANNOTATED_CDS"/>
    <property type="molecule type" value="Genomic_DNA"/>
</dbReference>
<dbReference type="HOGENOM" id="CLU_1176575_0_0_1"/>
<dbReference type="Proteomes" id="UP000001555">
    <property type="component" value="Unassembled WGS sequence"/>
</dbReference>
<protein>
    <submittedName>
        <fullName evidence="1 2">Uncharacterized protein</fullName>
    </submittedName>
</protein>
<sequence length="236" mass="26472">MKNKPVKHKRENTFRFQTFSERLSSINVDVIHRVALRRGNTPFETKTFFEEALNKWAELNCTQDFDKLRYDIGGDIHTLPQIVVLAPLVRYAAQLEDESDALALLTEVVLRRRPEDLARPEGTSSRPLFETGCSAVVTLSRVVARMLSLDVAGSLERVWAGLVCLPHFASLVDPRLIVKGDAPDAGYPFDPPGREGLSGSLRYLGRVRAQALVSEARRKETLAKQPGDWNPCERCT</sequence>
<dbReference type="PANTHER" id="PTHR17695:SF11">
    <property type="entry name" value="SMALL SUBUNIT PROCESSOME COMPONENT 20 HOMOLOG"/>
    <property type="match status" value="1"/>
</dbReference>
<dbReference type="VEuPathDB" id="VectorBase:ISCI015277"/>
<reference evidence="2" key="2">
    <citation type="submission" date="2020-05" db="UniProtKB">
        <authorList>
            <consortium name="EnsemblMetazoa"/>
        </authorList>
    </citation>
    <scope>IDENTIFICATION</scope>
    <source>
        <strain evidence="2">wikel</strain>
    </source>
</reference>
<dbReference type="VEuPathDB" id="VectorBase:ISCP_011918"/>
<dbReference type="VEuPathDB" id="VectorBase:ISCW009970"/>
<dbReference type="OrthoDB" id="360653at2759"/>
<dbReference type="STRING" id="6945.B7Q0B6"/>